<evidence type="ECO:0000313" key="3">
    <source>
        <dbReference type="Proteomes" id="UP000604117"/>
    </source>
</evidence>
<gene>
    <name evidence="2" type="ORF">Asi02nite_50570</name>
</gene>
<protein>
    <submittedName>
        <fullName evidence="2">Uncharacterized protein</fullName>
    </submittedName>
</protein>
<dbReference type="Proteomes" id="UP000604117">
    <property type="component" value="Unassembled WGS sequence"/>
</dbReference>
<proteinExistence type="predicted"/>
<dbReference type="EMBL" id="BONE01000044">
    <property type="protein sequence ID" value="GIF75539.1"/>
    <property type="molecule type" value="Genomic_DNA"/>
</dbReference>
<evidence type="ECO:0000256" key="1">
    <source>
        <dbReference type="SAM" id="MobiDB-lite"/>
    </source>
</evidence>
<evidence type="ECO:0000313" key="2">
    <source>
        <dbReference type="EMBL" id="GIF75539.1"/>
    </source>
</evidence>
<organism evidence="2 3">
    <name type="scientific">Asanoa siamensis</name>
    <dbReference type="NCBI Taxonomy" id="926357"/>
    <lineage>
        <taxon>Bacteria</taxon>
        <taxon>Bacillati</taxon>
        <taxon>Actinomycetota</taxon>
        <taxon>Actinomycetes</taxon>
        <taxon>Micromonosporales</taxon>
        <taxon>Micromonosporaceae</taxon>
        <taxon>Asanoa</taxon>
    </lineage>
</organism>
<accession>A0ABQ4CW79</accession>
<keyword evidence="3" id="KW-1185">Reference proteome</keyword>
<reference evidence="2 3" key="1">
    <citation type="submission" date="2021-01" db="EMBL/GenBank/DDBJ databases">
        <title>Whole genome shotgun sequence of Asanoa siamensis NBRC 107932.</title>
        <authorList>
            <person name="Komaki H."/>
            <person name="Tamura T."/>
        </authorList>
    </citation>
    <scope>NUCLEOTIDE SEQUENCE [LARGE SCALE GENOMIC DNA]</scope>
    <source>
        <strain evidence="2 3">NBRC 107932</strain>
    </source>
</reference>
<feature type="region of interest" description="Disordered" evidence="1">
    <location>
        <begin position="90"/>
        <end position="112"/>
    </location>
</feature>
<name>A0ABQ4CW79_9ACTN</name>
<comment type="caution">
    <text evidence="2">The sequence shown here is derived from an EMBL/GenBank/DDBJ whole genome shotgun (WGS) entry which is preliminary data.</text>
</comment>
<sequence length="128" mass="12953">MVQAFAAGAGDANVMARPPPSEVIVLEAEFADELGQLRVVGGVDGVHAQAGNGFGGDPLPIGIEVTDSGLEENQADEVAVLSRQDRKVEEQCGGGGVPGEEVGAAPQQERGRGAECVEQVLDGCGDLG</sequence>